<dbReference type="Proteomes" id="UP000277204">
    <property type="component" value="Unassembled WGS sequence"/>
</dbReference>
<evidence type="ECO:0000313" key="4">
    <source>
        <dbReference type="Proteomes" id="UP000277204"/>
    </source>
</evidence>
<evidence type="ECO:0000313" key="3">
    <source>
        <dbReference type="EMBL" id="VDO55859.1"/>
    </source>
</evidence>
<keyword evidence="2" id="KW-0472">Membrane</keyword>
<dbReference type="STRING" id="48269.A0A183LG04"/>
<evidence type="ECO:0000256" key="2">
    <source>
        <dbReference type="SAM" id="Phobius"/>
    </source>
</evidence>
<protein>
    <submittedName>
        <fullName evidence="3">Uncharacterized protein</fullName>
    </submittedName>
</protein>
<dbReference type="AlphaFoldDB" id="A0A183LG04"/>
<name>A0A183LG04_9TREM</name>
<proteinExistence type="predicted"/>
<evidence type="ECO:0000256" key="1">
    <source>
        <dbReference type="SAM" id="MobiDB-lite"/>
    </source>
</evidence>
<feature type="transmembrane region" description="Helical" evidence="2">
    <location>
        <begin position="64"/>
        <end position="84"/>
    </location>
</feature>
<keyword evidence="2" id="KW-1133">Transmembrane helix</keyword>
<sequence length="96" mass="11075">MYPVMGFWEKLRMKLDRVSSTQTSTSENHKTETNTTTPNCTTTHSTNPVPTPVTVNVYDMVREIYLLILIFIIPSSVVLWLYYLSVQSTEKVIILF</sequence>
<feature type="compositionally biased region" description="Low complexity" evidence="1">
    <location>
        <begin position="33"/>
        <end position="45"/>
    </location>
</feature>
<gene>
    <name evidence="3" type="ORF">SMRZ_LOCUS2729</name>
</gene>
<accession>A0A183LG04</accession>
<feature type="region of interest" description="Disordered" evidence="1">
    <location>
        <begin position="19"/>
        <end position="45"/>
    </location>
</feature>
<keyword evidence="4" id="KW-1185">Reference proteome</keyword>
<dbReference type="EMBL" id="UZAI01000721">
    <property type="protein sequence ID" value="VDO55859.1"/>
    <property type="molecule type" value="Genomic_DNA"/>
</dbReference>
<reference evidence="3 4" key="1">
    <citation type="submission" date="2018-11" db="EMBL/GenBank/DDBJ databases">
        <authorList>
            <consortium name="Pathogen Informatics"/>
        </authorList>
    </citation>
    <scope>NUCLEOTIDE SEQUENCE [LARGE SCALE GENOMIC DNA]</scope>
    <source>
        <strain evidence="3 4">Zambia</strain>
    </source>
</reference>
<keyword evidence="2" id="KW-0812">Transmembrane</keyword>
<organism evidence="3 4">
    <name type="scientific">Schistosoma margrebowiei</name>
    <dbReference type="NCBI Taxonomy" id="48269"/>
    <lineage>
        <taxon>Eukaryota</taxon>
        <taxon>Metazoa</taxon>
        <taxon>Spiralia</taxon>
        <taxon>Lophotrochozoa</taxon>
        <taxon>Platyhelminthes</taxon>
        <taxon>Trematoda</taxon>
        <taxon>Digenea</taxon>
        <taxon>Strigeidida</taxon>
        <taxon>Schistosomatoidea</taxon>
        <taxon>Schistosomatidae</taxon>
        <taxon>Schistosoma</taxon>
    </lineage>
</organism>